<comment type="caution">
    <text evidence="2">The sequence shown here is derived from an EMBL/GenBank/DDBJ whole genome shotgun (WGS) entry which is preliminary data.</text>
</comment>
<accession>A0ABP6RGW3</accession>
<evidence type="ECO:0000313" key="4">
    <source>
        <dbReference type="Proteomes" id="UP001500483"/>
    </source>
</evidence>
<name>A0ABP6RGW3_9PSEU</name>
<reference evidence="2" key="3">
    <citation type="submission" date="2023-12" db="EMBL/GenBank/DDBJ databases">
        <authorList>
            <person name="Sun Q."/>
            <person name="Inoue M."/>
        </authorList>
    </citation>
    <scope>NUCLEOTIDE SEQUENCE</scope>
    <source>
        <strain evidence="2">JCM 9687</strain>
    </source>
</reference>
<proteinExistence type="predicted"/>
<sequence length="70" mass="7412">MWAGSGDPAHLRRKKGGGIPGAGGGREERDPDGWGWEGTGEGESGVARTRGGATPDSRVRPRARRKIRFA</sequence>
<evidence type="ECO:0000313" key="3">
    <source>
        <dbReference type="EMBL" id="GAA3355579.1"/>
    </source>
</evidence>
<feature type="region of interest" description="Disordered" evidence="1">
    <location>
        <begin position="1"/>
        <end position="70"/>
    </location>
</feature>
<feature type="compositionally biased region" description="Basic residues" evidence="1">
    <location>
        <begin position="60"/>
        <end position="70"/>
    </location>
</feature>
<reference evidence="4" key="2">
    <citation type="journal article" date="2019" name="Int. J. Syst. Evol. Microbiol.">
        <title>The Global Catalogue of Microorganisms (GCM) 10K type strain sequencing project: providing services to taxonomists for standard genome sequencing and annotation.</title>
        <authorList>
            <consortium name="The Broad Institute Genomics Platform"/>
            <consortium name="The Broad Institute Genome Sequencing Center for Infectious Disease"/>
            <person name="Wu L."/>
            <person name="Ma J."/>
        </authorList>
    </citation>
    <scope>NUCLEOTIDE SEQUENCE [LARGE SCALE GENOMIC DNA]</scope>
    <source>
        <strain evidence="4">JCM 9687</strain>
    </source>
</reference>
<evidence type="ECO:0000256" key="1">
    <source>
        <dbReference type="SAM" id="MobiDB-lite"/>
    </source>
</evidence>
<reference evidence="2" key="1">
    <citation type="journal article" date="2014" name="Int. J. Syst. Evol. Microbiol.">
        <title>Complete genome of a new Firmicutes species belonging to the dominant human colonic microbiota ('Ruminococcus bicirculans') reveals two chromosomes and a selective capacity to utilize plant glucans.</title>
        <authorList>
            <consortium name="NISC Comparative Sequencing Program"/>
            <person name="Wegmann U."/>
            <person name="Louis P."/>
            <person name="Goesmann A."/>
            <person name="Henrissat B."/>
            <person name="Duncan S.H."/>
            <person name="Flint H.J."/>
        </authorList>
    </citation>
    <scope>NUCLEOTIDE SEQUENCE</scope>
    <source>
        <strain evidence="2">JCM 9687</strain>
    </source>
</reference>
<dbReference type="EMBL" id="BAAAYK010000038">
    <property type="protein sequence ID" value="GAA3355579.1"/>
    <property type="molecule type" value="Genomic_DNA"/>
</dbReference>
<dbReference type="EMBL" id="BAAAYK010000010">
    <property type="protein sequence ID" value="GAA3352964.1"/>
    <property type="molecule type" value="Genomic_DNA"/>
</dbReference>
<protein>
    <submittedName>
        <fullName evidence="2">Uncharacterized protein</fullName>
    </submittedName>
</protein>
<keyword evidence="4" id="KW-1185">Reference proteome</keyword>
<dbReference type="Proteomes" id="UP001500483">
    <property type="component" value="Unassembled WGS sequence"/>
</dbReference>
<evidence type="ECO:0000313" key="2">
    <source>
        <dbReference type="EMBL" id="GAA3352964.1"/>
    </source>
</evidence>
<gene>
    <name evidence="2" type="ORF">GCM10020366_04570</name>
    <name evidence="3" type="ORF">GCM10020366_16280</name>
</gene>
<organism evidence="2 4">
    <name type="scientific">Saccharopolyspora gregorii</name>
    <dbReference type="NCBI Taxonomy" id="33914"/>
    <lineage>
        <taxon>Bacteria</taxon>
        <taxon>Bacillati</taxon>
        <taxon>Actinomycetota</taxon>
        <taxon>Actinomycetes</taxon>
        <taxon>Pseudonocardiales</taxon>
        <taxon>Pseudonocardiaceae</taxon>
        <taxon>Saccharopolyspora</taxon>
    </lineage>
</organism>